<reference evidence="1 2" key="1">
    <citation type="submission" date="2020-08" db="EMBL/GenBank/DDBJ databases">
        <authorList>
            <person name="Koutsovoulos G."/>
            <person name="Danchin GJ E."/>
        </authorList>
    </citation>
    <scope>NUCLEOTIDE SEQUENCE [LARGE SCALE GENOMIC DNA]</scope>
</reference>
<name>A0A6V7UA09_MELEN</name>
<gene>
    <name evidence="1" type="ORF">MENT_LOCUS10237</name>
</gene>
<evidence type="ECO:0000313" key="2">
    <source>
        <dbReference type="Proteomes" id="UP000580250"/>
    </source>
</evidence>
<organism evidence="1 2">
    <name type="scientific">Meloidogyne enterolobii</name>
    <name type="common">Root-knot nematode worm</name>
    <name type="synonym">Meloidogyne mayaguensis</name>
    <dbReference type="NCBI Taxonomy" id="390850"/>
    <lineage>
        <taxon>Eukaryota</taxon>
        <taxon>Metazoa</taxon>
        <taxon>Ecdysozoa</taxon>
        <taxon>Nematoda</taxon>
        <taxon>Chromadorea</taxon>
        <taxon>Rhabditida</taxon>
        <taxon>Tylenchina</taxon>
        <taxon>Tylenchomorpha</taxon>
        <taxon>Tylenchoidea</taxon>
        <taxon>Meloidogynidae</taxon>
        <taxon>Meloidogyninae</taxon>
        <taxon>Meloidogyne</taxon>
    </lineage>
</organism>
<comment type="caution">
    <text evidence="1">The sequence shown here is derived from an EMBL/GenBank/DDBJ whole genome shotgun (WGS) entry which is preliminary data.</text>
</comment>
<protein>
    <submittedName>
        <fullName evidence="1">Uncharacterized protein</fullName>
    </submittedName>
</protein>
<evidence type="ECO:0000313" key="1">
    <source>
        <dbReference type="EMBL" id="CAD2151037.1"/>
    </source>
</evidence>
<dbReference type="AlphaFoldDB" id="A0A6V7UA09"/>
<proteinExistence type="predicted"/>
<dbReference type="Proteomes" id="UP000580250">
    <property type="component" value="Unassembled WGS sequence"/>
</dbReference>
<dbReference type="EMBL" id="CAJEWN010000047">
    <property type="protein sequence ID" value="CAD2151037.1"/>
    <property type="molecule type" value="Genomic_DNA"/>
</dbReference>
<sequence>MTLFFGKIKQTLQRGQSISCGRSLSNLLAFTNNDGLLLTERLCKISGGDLIEGEYERF</sequence>
<accession>A0A6V7UA09</accession>